<evidence type="ECO:0000256" key="13">
    <source>
        <dbReference type="ARBA" id="ARBA00023140"/>
    </source>
</evidence>
<evidence type="ECO:0000256" key="15">
    <source>
        <dbReference type="PIRNR" id="PIRNR038074"/>
    </source>
</evidence>
<comment type="function">
    <text evidence="15">Component of a retrotranslocation channel required for peroxisome organization by mediating export of the PEX5 receptor from peroxisomes to the cytosol, thereby promoting PEX5 recycling.</text>
</comment>
<feature type="domain" description="Pex N-terminal" evidence="16">
    <location>
        <begin position="26"/>
        <end position="259"/>
    </location>
</feature>
<dbReference type="SUPFAM" id="SSF57850">
    <property type="entry name" value="RING/U-box"/>
    <property type="match status" value="1"/>
</dbReference>
<dbReference type="GO" id="GO:0016558">
    <property type="term" value="P:protein import into peroxisome matrix"/>
    <property type="evidence" value="ECO:0007669"/>
    <property type="project" value="UniProtKB-UniRule"/>
</dbReference>
<evidence type="ECO:0000256" key="3">
    <source>
        <dbReference type="ARBA" id="ARBA00008704"/>
    </source>
</evidence>
<keyword evidence="8" id="KW-0863">Zinc-finger</keyword>
<organism evidence="17 18">
    <name type="scientific">Mytilus galloprovincialis</name>
    <name type="common">Mediterranean mussel</name>
    <dbReference type="NCBI Taxonomy" id="29158"/>
    <lineage>
        <taxon>Eukaryota</taxon>
        <taxon>Metazoa</taxon>
        <taxon>Spiralia</taxon>
        <taxon>Lophotrochozoa</taxon>
        <taxon>Mollusca</taxon>
        <taxon>Bivalvia</taxon>
        <taxon>Autobranchia</taxon>
        <taxon>Pteriomorphia</taxon>
        <taxon>Mytilida</taxon>
        <taxon>Mytiloidea</taxon>
        <taxon>Mytilidae</taxon>
        <taxon>Mytilinae</taxon>
        <taxon>Mytilus</taxon>
    </lineage>
</organism>
<evidence type="ECO:0000256" key="10">
    <source>
        <dbReference type="ARBA" id="ARBA00022927"/>
    </source>
</evidence>
<evidence type="ECO:0000313" key="18">
    <source>
        <dbReference type="Proteomes" id="UP000596742"/>
    </source>
</evidence>
<evidence type="ECO:0000256" key="6">
    <source>
        <dbReference type="ARBA" id="ARBA00022692"/>
    </source>
</evidence>
<dbReference type="OrthoDB" id="107372at2759"/>
<accession>A0A8B6DC59</accession>
<dbReference type="GO" id="GO:0005778">
    <property type="term" value="C:peroxisomal membrane"/>
    <property type="evidence" value="ECO:0007669"/>
    <property type="project" value="UniProtKB-SubCell"/>
</dbReference>
<evidence type="ECO:0000256" key="2">
    <source>
        <dbReference type="ARBA" id="ARBA00004906"/>
    </source>
</evidence>
<proteinExistence type="inferred from homology"/>
<evidence type="ECO:0000256" key="11">
    <source>
        <dbReference type="ARBA" id="ARBA00022989"/>
    </source>
</evidence>
<dbReference type="GO" id="GO:1990429">
    <property type="term" value="C:peroxisomal importomer complex"/>
    <property type="evidence" value="ECO:0007669"/>
    <property type="project" value="TreeGrafter"/>
</dbReference>
<dbReference type="GO" id="GO:0004842">
    <property type="term" value="F:ubiquitin-protein transferase activity"/>
    <property type="evidence" value="ECO:0007669"/>
    <property type="project" value="TreeGrafter"/>
</dbReference>
<dbReference type="Proteomes" id="UP000596742">
    <property type="component" value="Unassembled WGS sequence"/>
</dbReference>
<keyword evidence="7" id="KW-0479">Metal-binding</keyword>
<dbReference type="CDD" id="cd16451">
    <property type="entry name" value="mRING_PEX12"/>
    <property type="match status" value="1"/>
</dbReference>
<keyword evidence="13 15" id="KW-0576">Peroxisome</keyword>
<keyword evidence="6" id="KW-0812">Transmembrane</keyword>
<evidence type="ECO:0000256" key="4">
    <source>
        <dbReference type="ARBA" id="ARBA00018980"/>
    </source>
</evidence>
<keyword evidence="9" id="KW-0862">Zinc</keyword>
<dbReference type="InterPro" id="IPR006845">
    <property type="entry name" value="Pex_N"/>
</dbReference>
<keyword evidence="5" id="KW-0813">Transport</keyword>
<dbReference type="GO" id="GO:0008270">
    <property type="term" value="F:zinc ion binding"/>
    <property type="evidence" value="ECO:0007669"/>
    <property type="project" value="UniProtKB-KW"/>
</dbReference>
<dbReference type="PANTHER" id="PTHR12888">
    <property type="entry name" value="PEROXISOME ASSEMBLY PROTEIN 12 PEROXIN-12"/>
    <property type="match status" value="1"/>
</dbReference>
<dbReference type="Pfam" id="PF04757">
    <property type="entry name" value="Pex2_Pex12"/>
    <property type="match status" value="1"/>
</dbReference>
<evidence type="ECO:0000256" key="8">
    <source>
        <dbReference type="ARBA" id="ARBA00022771"/>
    </source>
</evidence>
<dbReference type="InterPro" id="IPR017375">
    <property type="entry name" value="PEX12"/>
</dbReference>
<comment type="similarity">
    <text evidence="3 15">Belongs to the pex2/pex10/pex12 family.</text>
</comment>
<comment type="pathway">
    <text evidence="2">Protein modification; protein ubiquitination.</text>
</comment>
<evidence type="ECO:0000313" key="17">
    <source>
        <dbReference type="EMBL" id="VDI16723.1"/>
    </source>
</evidence>
<keyword evidence="18" id="KW-1185">Reference proteome</keyword>
<comment type="subcellular location">
    <subcellularLocation>
        <location evidence="1">Peroxisome membrane</location>
        <topology evidence="1">Multi-pass membrane protein</topology>
    </subcellularLocation>
</comment>
<dbReference type="PANTHER" id="PTHR12888:SF0">
    <property type="entry name" value="PEROXISOME ASSEMBLY PROTEIN 12"/>
    <property type="match status" value="1"/>
</dbReference>
<protein>
    <recommendedName>
        <fullName evidence="4 15">Peroxisome assembly protein 12</fullName>
    </recommendedName>
    <alternativeName>
        <fullName evidence="14 15">Peroxin-12</fullName>
    </alternativeName>
</protein>
<dbReference type="GO" id="GO:0006513">
    <property type="term" value="P:protein monoubiquitination"/>
    <property type="evidence" value="ECO:0007669"/>
    <property type="project" value="TreeGrafter"/>
</dbReference>
<sequence length="344" mass="39379">MAESATHLTSAVFTSKPSIFEVLAQDSLMSTIRPALKHAIKVLAETKPDKFAWMLRFYDEIYTILDLILQNYYLRSYSGSFAENFYGIKRVACQKDQKQEDTKLPKRCLIKSILCLVILPYIKHKLDFIFEELRHKINTGRLSQNTLLCKLYKAFVAVYPYIHMVWEGSILVHLISYMFGKSKWHSPFVRLSGVELVHQTEEDLQSTHVHNPEVWQDLSLNNKLLFACKKAVNLTAVTLSTGLSVGVFFLQFLDWWYTSDNNAPSLLAMPTPDPPKSDVDDTLPPHDICPVCLKRRTNDTALSVSGFVFCYPCIYEHIQQYGSCPVTSYPARKEHLIKLYPPGA</sequence>
<evidence type="ECO:0000256" key="12">
    <source>
        <dbReference type="ARBA" id="ARBA00023136"/>
    </source>
</evidence>
<reference evidence="17" key="1">
    <citation type="submission" date="2018-11" db="EMBL/GenBank/DDBJ databases">
        <authorList>
            <person name="Alioto T."/>
            <person name="Alioto T."/>
        </authorList>
    </citation>
    <scope>NUCLEOTIDE SEQUENCE</scope>
</reference>
<evidence type="ECO:0000256" key="9">
    <source>
        <dbReference type="ARBA" id="ARBA00022833"/>
    </source>
</evidence>
<dbReference type="Gene3D" id="3.30.40.10">
    <property type="entry name" value="Zinc/RING finger domain, C3HC4 (zinc finger)"/>
    <property type="match status" value="1"/>
</dbReference>
<keyword evidence="10" id="KW-0653">Protein transport</keyword>
<keyword evidence="11" id="KW-1133">Transmembrane helix</keyword>
<evidence type="ECO:0000256" key="1">
    <source>
        <dbReference type="ARBA" id="ARBA00004585"/>
    </source>
</evidence>
<name>A0A8B6DC59_MYTGA</name>
<dbReference type="PIRSF" id="PIRSF038074">
    <property type="entry name" value="Peroxisome_assembly_p12"/>
    <property type="match status" value="1"/>
</dbReference>
<evidence type="ECO:0000256" key="14">
    <source>
        <dbReference type="ARBA" id="ARBA00029692"/>
    </source>
</evidence>
<evidence type="ECO:0000256" key="7">
    <source>
        <dbReference type="ARBA" id="ARBA00022723"/>
    </source>
</evidence>
<gene>
    <name evidence="17" type="ORF">MGAL_10B068538</name>
</gene>
<dbReference type="InterPro" id="IPR013083">
    <property type="entry name" value="Znf_RING/FYVE/PHD"/>
</dbReference>
<evidence type="ECO:0000259" key="16">
    <source>
        <dbReference type="Pfam" id="PF04757"/>
    </source>
</evidence>
<dbReference type="AlphaFoldDB" id="A0A8B6DC59"/>
<comment type="caution">
    <text evidence="17">The sequence shown here is derived from an EMBL/GenBank/DDBJ whole genome shotgun (WGS) entry which is preliminary data.</text>
</comment>
<dbReference type="EMBL" id="UYJE01003120">
    <property type="protein sequence ID" value="VDI16723.1"/>
    <property type="molecule type" value="Genomic_DNA"/>
</dbReference>
<evidence type="ECO:0000256" key="5">
    <source>
        <dbReference type="ARBA" id="ARBA00022448"/>
    </source>
</evidence>
<keyword evidence="12 15" id="KW-0472">Membrane</keyword>